<sequence>MGSSGYHHGNLRRALLDAALHAITEHGPTAWSLRELARRANVSHAAPAHHFGDKTGVLTAVAAEGYAMFADTLERQSHDFRQVGVAYVRFALENPAHFTVMFRPDLYRVNDPAVVAGRDRARAVLSEGARTLTPDTASGESDRAIALTAWSCAHGFAHLWLSGAFPESIGNDPEQAAHAVFGAMFGAANLGG</sequence>
<protein>
    <submittedName>
        <fullName evidence="6">Transcriptional regulator</fullName>
    </submittedName>
</protein>
<keyword evidence="7" id="KW-1185">Reference proteome</keyword>
<dbReference type="AlphaFoldDB" id="I0V045"/>
<dbReference type="PROSITE" id="PS50977">
    <property type="entry name" value="HTH_TETR_2"/>
    <property type="match status" value="1"/>
</dbReference>
<dbReference type="eggNOG" id="COG1309">
    <property type="taxonomic scope" value="Bacteria"/>
</dbReference>
<gene>
    <name evidence="6" type="ORF">SacxiDRAFT_1243</name>
</gene>
<dbReference type="PANTHER" id="PTHR30055:SF220">
    <property type="entry name" value="TETR-FAMILY REGULATORY PROTEIN"/>
    <property type="match status" value="1"/>
</dbReference>
<dbReference type="InterPro" id="IPR025996">
    <property type="entry name" value="MT1864/Rv1816-like_C"/>
</dbReference>
<evidence type="ECO:0000256" key="4">
    <source>
        <dbReference type="PROSITE-ProRule" id="PRU00335"/>
    </source>
</evidence>
<dbReference type="OrthoDB" id="3173376at2"/>
<proteinExistence type="predicted"/>
<dbReference type="RefSeq" id="WP_006237621.1">
    <property type="nucleotide sequence ID" value="NZ_JH636049.1"/>
</dbReference>
<evidence type="ECO:0000256" key="3">
    <source>
        <dbReference type="ARBA" id="ARBA00023163"/>
    </source>
</evidence>
<dbReference type="GO" id="GO:0000976">
    <property type="term" value="F:transcription cis-regulatory region binding"/>
    <property type="evidence" value="ECO:0007669"/>
    <property type="project" value="TreeGrafter"/>
</dbReference>
<accession>I0V045</accession>
<keyword evidence="1" id="KW-0805">Transcription regulation</keyword>
<dbReference type="Pfam" id="PF13305">
    <property type="entry name" value="TetR_C_33"/>
    <property type="match status" value="1"/>
</dbReference>
<dbReference type="EMBL" id="JH636049">
    <property type="protein sequence ID" value="EID53498.1"/>
    <property type="molecule type" value="Genomic_DNA"/>
</dbReference>
<evidence type="ECO:0000256" key="1">
    <source>
        <dbReference type="ARBA" id="ARBA00023015"/>
    </source>
</evidence>
<dbReference type="InterPro" id="IPR050109">
    <property type="entry name" value="HTH-type_TetR-like_transc_reg"/>
</dbReference>
<dbReference type="InterPro" id="IPR036271">
    <property type="entry name" value="Tet_transcr_reg_TetR-rel_C_sf"/>
</dbReference>
<name>I0V045_9PSEU</name>
<organism evidence="6 7">
    <name type="scientific">Saccharomonospora xinjiangensis XJ-54</name>
    <dbReference type="NCBI Taxonomy" id="882086"/>
    <lineage>
        <taxon>Bacteria</taxon>
        <taxon>Bacillati</taxon>
        <taxon>Actinomycetota</taxon>
        <taxon>Actinomycetes</taxon>
        <taxon>Pseudonocardiales</taxon>
        <taxon>Pseudonocardiaceae</taxon>
        <taxon>Saccharomonospora</taxon>
    </lineage>
</organism>
<dbReference type="Pfam" id="PF00440">
    <property type="entry name" value="TetR_N"/>
    <property type="match status" value="1"/>
</dbReference>
<evidence type="ECO:0000313" key="6">
    <source>
        <dbReference type="EMBL" id="EID53498.1"/>
    </source>
</evidence>
<keyword evidence="3" id="KW-0804">Transcription</keyword>
<dbReference type="PANTHER" id="PTHR30055">
    <property type="entry name" value="HTH-TYPE TRANSCRIPTIONAL REGULATOR RUTR"/>
    <property type="match status" value="1"/>
</dbReference>
<dbReference type="HOGENOM" id="CLU_069356_40_0_11"/>
<dbReference type="InterPro" id="IPR009057">
    <property type="entry name" value="Homeodomain-like_sf"/>
</dbReference>
<reference evidence="6 7" key="1">
    <citation type="submission" date="2012-01" db="EMBL/GenBank/DDBJ databases">
        <title>Improved High-Quality Draft sequence of Saccharomonospora xinjiangensis XJ-54.</title>
        <authorList>
            <consortium name="US DOE Joint Genome Institute"/>
            <person name="Lucas S."/>
            <person name="Han J."/>
            <person name="Lapidus A."/>
            <person name="Cheng J.-F."/>
            <person name="Goodwin L."/>
            <person name="Pitluck S."/>
            <person name="Peters L."/>
            <person name="Mikhailova N."/>
            <person name="Teshima H."/>
            <person name="Detter J.C."/>
            <person name="Han C."/>
            <person name="Tapia R."/>
            <person name="Land M."/>
            <person name="Hauser L."/>
            <person name="Kyrpides N."/>
            <person name="Ivanova N."/>
            <person name="Pagani I."/>
            <person name="Brambilla E.-M."/>
            <person name="Klenk H.-P."/>
            <person name="Woyke T."/>
        </authorList>
    </citation>
    <scope>NUCLEOTIDE SEQUENCE [LARGE SCALE GENOMIC DNA]</scope>
    <source>
        <strain evidence="6 7">XJ-54</strain>
    </source>
</reference>
<dbReference type="InterPro" id="IPR001647">
    <property type="entry name" value="HTH_TetR"/>
</dbReference>
<dbReference type="SUPFAM" id="SSF46689">
    <property type="entry name" value="Homeodomain-like"/>
    <property type="match status" value="1"/>
</dbReference>
<dbReference type="Proteomes" id="UP000004691">
    <property type="component" value="Unassembled WGS sequence"/>
</dbReference>
<dbReference type="SUPFAM" id="SSF48498">
    <property type="entry name" value="Tetracyclin repressor-like, C-terminal domain"/>
    <property type="match status" value="1"/>
</dbReference>
<dbReference type="Gene3D" id="1.10.357.10">
    <property type="entry name" value="Tetracycline Repressor, domain 2"/>
    <property type="match status" value="1"/>
</dbReference>
<feature type="domain" description="HTH tetR-type" evidence="5">
    <location>
        <begin position="9"/>
        <end position="69"/>
    </location>
</feature>
<evidence type="ECO:0000256" key="2">
    <source>
        <dbReference type="ARBA" id="ARBA00023125"/>
    </source>
</evidence>
<feature type="DNA-binding region" description="H-T-H motif" evidence="4">
    <location>
        <begin position="32"/>
        <end position="51"/>
    </location>
</feature>
<keyword evidence="2 4" id="KW-0238">DNA-binding</keyword>
<dbReference type="GO" id="GO:0003700">
    <property type="term" value="F:DNA-binding transcription factor activity"/>
    <property type="evidence" value="ECO:0007669"/>
    <property type="project" value="TreeGrafter"/>
</dbReference>
<dbReference type="STRING" id="882086.SacxiDRAFT_1243"/>
<evidence type="ECO:0000313" key="7">
    <source>
        <dbReference type="Proteomes" id="UP000004691"/>
    </source>
</evidence>
<evidence type="ECO:0000259" key="5">
    <source>
        <dbReference type="PROSITE" id="PS50977"/>
    </source>
</evidence>